<dbReference type="AlphaFoldDB" id="A0AAD4PD69"/>
<dbReference type="EMBL" id="SDAM02000043">
    <property type="protein sequence ID" value="KAH6834820.1"/>
    <property type="molecule type" value="Genomic_DNA"/>
</dbReference>
<evidence type="ECO:0000313" key="3">
    <source>
        <dbReference type="Proteomes" id="UP001190926"/>
    </source>
</evidence>
<comment type="caution">
    <text evidence="2">The sequence shown here is derived from an EMBL/GenBank/DDBJ whole genome shotgun (WGS) entry which is preliminary data.</text>
</comment>
<evidence type="ECO:0000313" key="2">
    <source>
        <dbReference type="EMBL" id="KAH6834820.1"/>
    </source>
</evidence>
<sequence length="105" mass="11260">MDLLSKAYATASDSDDDGGGNHGGGVTEHWNPLPPPPKRLRPETLSANPIQMPSFRPLPSHNVETPIPGGYISKRQRAAVSDPKQTAPNPNYVAPSPGNSRPWLI</sequence>
<evidence type="ECO:0000256" key="1">
    <source>
        <dbReference type="SAM" id="MobiDB-lite"/>
    </source>
</evidence>
<protein>
    <submittedName>
        <fullName evidence="2">Uncharacterized protein</fullName>
    </submittedName>
</protein>
<keyword evidence="3" id="KW-1185">Reference proteome</keyword>
<feature type="region of interest" description="Disordered" evidence="1">
    <location>
        <begin position="1"/>
        <end position="105"/>
    </location>
</feature>
<dbReference type="Proteomes" id="UP001190926">
    <property type="component" value="Unassembled WGS sequence"/>
</dbReference>
<name>A0AAD4PD69_PERFH</name>
<proteinExistence type="predicted"/>
<gene>
    <name evidence="2" type="ORF">C2S53_000905</name>
</gene>
<organism evidence="2 3">
    <name type="scientific">Perilla frutescens var. hirtella</name>
    <name type="common">Perilla citriodora</name>
    <name type="synonym">Perilla setoyensis</name>
    <dbReference type="NCBI Taxonomy" id="608512"/>
    <lineage>
        <taxon>Eukaryota</taxon>
        <taxon>Viridiplantae</taxon>
        <taxon>Streptophyta</taxon>
        <taxon>Embryophyta</taxon>
        <taxon>Tracheophyta</taxon>
        <taxon>Spermatophyta</taxon>
        <taxon>Magnoliopsida</taxon>
        <taxon>eudicotyledons</taxon>
        <taxon>Gunneridae</taxon>
        <taxon>Pentapetalae</taxon>
        <taxon>asterids</taxon>
        <taxon>lamiids</taxon>
        <taxon>Lamiales</taxon>
        <taxon>Lamiaceae</taxon>
        <taxon>Nepetoideae</taxon>
        <taxon>Elsholtzieae</taxon>
        <taxon>Perilla</taxon>
    </lineage>
</organism>
<reference evidence="2 3" key="1">
    <citation type="journal article" date="2021" name="Nat. Commun.">
        <title>Incipient diploidization of the medicinal plant Perilla within 10,000 years.</title>
        <authorList>
            <person name="Zhang Y."/>
            <person name="Shen Q."/>
            <person name="Leng L."/>
            <person name="Zhang D."/>
            <person name="Chen S."/>
            <person name="Shi Y."/>
            <person name="Ning Z."/>
            <person name="Chen S."/>
        </authorList>
    </citation>
    <scope>NUCLEOTIDE SEQUENCE [LARGE SCALE GENOMIC DNA]</scope>
    <source>
        <strain evidence="3">cv. PC099</strain>
    </source>
</reference>
<accession>A0AAD4PD69</accession>